<dbReference type="GO" id="GO:0015994">
    <property type="term" value="P:chlorophyll metabolic process"/>
    <property type="evidence" value="ECO:0007669"/>
    <property type="project" value="TreeGrafter"/>
</dbReference>
<sequence>MKCVLLAALALPVLSFVPSPSVRYSRNALKSNTRTPPATLDIRSGTGAVGASARKPCALAMTAALEIPVTARSPPQRYHNSFPWRGYSINYRVEGPEDGPPVVLIHGFGASVGHYRNNIPALAQAGYRTYAIDLLGFGGSDKPKDANYSMELWLDLMLDFIESMSRNASERWVVMGNSIGGLLTLMITAALQESGRVRGSVLFNSAGGMVSFRREEVPWFLFPVWWFFNNVIFGDFYGPQFFKNFKTRANVEQILKQQVYVRKEVVDAELLDILLAPSDDDGACEVFLKVFRGPPGPSPEELLPNIKTKILAIWGDSDPWTPLATGLHPGIKFSEYCSSLQLLVLPKTAHCPHDERPEECNAAVLKFMDGLEQ</sequence>
<name>A0A836CN01_9STRA</name>
<comment type="caution">
    <text evidence="3">The sequence shown here is derived from an EMBL/GenBank/DDBJ whole genome shotgun (WGS) entry which is preliminary data.</text>
</comment>
<dbReference type="PRINTS" id="PR00111">
    <property type="entry name" value="ABHYDROLASE"/>
</dbReference>
<dbReference type="InterPro" id="IPR029058">
    <property type="entry name" value="AB_hydrolase_fold"/>
</dbReference>
<evidence type="ECO:0000313" key="4">
    <source>
        <dbReference type="Proteomes" id="UP000664859"/>
    </source>
</evidence>
<reference evidence="3" key="1">
    <citation type="submission" date="2021-02" db="EMBL/GenBank/DDBJ databases">
        <title>First Annotated Genome of the Yellow-green Alga Tribonema minus.</title>
        <authorList>
            <person name="Mahan K.M."/>
        </authorList>
    </citation>
    <scope>NUCLEOTIDE SEQUENCE</scope>
    <source>
        <strain evidence="3">UTEX B ZZ1240</strain>
    </source>
</reference>
<evidence type="ECO:0000259" key="2">
    <source>
        <dbReference type="Pfam" id="PF12697"/>
    </source>
</evidence>
<dbReference type="InterPro" id="IPR000073">
    <property type="entry name" value="AB_hydrolase_1"/>
</dbReference>
<dbReference type="GO" id="GO:0009507">
    <property type="term" value="C:chloroplast"/>
    <property type="evidence" value="ECO:0007669"/>
    <property type="project" value="TreeGrafter"/>
</dbReference>
<dbReference type="Pfam" id="PF12697">
    <property type="entry name" value="Abhydrolase_6"/>
    <property type="match status" value="1"/>
</dbReference>
<keyword evidence="3" id="KW-0378">Hydrolase</keyword>
<dbReference type="InterPro" id="IPR000639">
    <property type="entry name" value="Epox_hydrolase-like"/>
</dbReference>
<gene>
    <name evidence="3" type="ORF">JKP88DRAFT_233420</name>
</gene>
<dbReference type="PRINTS" id="PR00412">
    <property type="entry name" value="EPOXHYDRLASE"/>
</dbReference>
<evidence type="ECO:0000256" key="1">
    <source>
        <dbReference type="SAM" id="SignalP"/>
    </source>
</evidence>
<dbReference type="SUPFAM" id="SSF53474">
    <property type="entry name" value="alpha/beta-Hydrolases"/>
    <property type="match status" value="1"/>
</dbReference>
<proteinExistence type="predicted"/>
<dbReference type="Gene3D" id="3.40.50.1820">
    <property type="entry name" value="alpha/beta hydrolase"/>
    <property type="match status" value="1"/>
</dbReference>
<dbReference type="PANTHER" id="PTHR46438">
    <property type="entry name" value="ALPHA/BETA-HYDROLASES SUPERFAMILY PROTEIN"/>
    <property type="match status" value="1"/>
</dbReference>
<feature type="signal peptide" evidence="1">
    <location>
        <begin position="1"/>
        <end position="15"/>
    </location>
</feature>
<keyword evidence="4" id="KW-1185">Reference proteome</keyword>
<dbReference type="EMBL" id="JAFCMP010000053">
    <property type="protein sequence ID" value="KAG5189311.1"/>
    <property type="molecule type" value="Genomic_DNA"/>
</dbReference>
<evidence type="ECO:0000313" key="3">
    <source>
        <dbReference type="EMBL" id="KAG5189311.1"/>
    </source>
</evidence>
<dbReference type="Proteomes" id="UP000664859">
    <property type="component" value="Unassembled WGS sequence"/>
</dbReference>
<feature type="domain" description="AB hydrolase-1" evidence="2">
    <location>
        <begin position="102"/>
        <end position="363"/>
    </location>
</feature>
<dbReference type="GO" id="GO:0047746">
    <property type="term" value="F:chlorophyllase activity"/>
    <property type="evidence" value="ECO:0007669"/>
    <property type="project" value="TreeGrafter"/>
</dbReference>
<protein>
    <submittedName>
        <fullName evidence="3">Alpha/Beta hydrolase protein</fullName>
    </submittedName>
</protein>
<feature type="chain" id="PRO_5032401904" evidence="1">
    <location>
        <begin position="16"/>
        <end position="373"/>
    </location>
</feature>
<keyword evidence="1" id="KW-0732">Signal</keyword>
<accession>A0A836CN01</accession>
<dbReference type="PANTHER" id="PTHR46438:SF7">
    <property type="entry name" value="ALPHA_BETA-HYDROLASES SUPERFAMILY PROTEIN"/>
    <property type="match status" value="1"/>
</dbReference>
<dbReference type="OrthoDB" id="408373at2759"/>
<dbReference type="AlphaFoldDB" id="A0A836CN01"/>
<organism evidence="3 4">
    <name type="scientific">Tribonema minus</name>
    <dbReference type="NCBI Taxonomy" id="303371"/>
    <lineage>
        <taxon>Eukaryota</taxon>
        <taxon>Sar</taxon>
        <taxon>Stramenopiles</taxon>
        <taxon>Ochrophyta</taxon>
        <taxon>PX clade</taxon>
        <taxon>Xanthophyceae</taxon>
        <taxon>Tribonematales</taxon>
        <taxon>Tribonemataceae</taxon>
        <taxon>Tribonema</taxon>
    </lineage>
</organism>